<sequence length="314" mass="36029">MCLQNLAQHPELSLLVQSLKLKGIGCFNFFYSIRSELLRKSFQSILQKSTRNFARYLPCFIKMQSITLDEMETQGEILLALRHHPALTKISMTTRDSEGLNRNFENASLDKVTRLAVSIPYEDAANLNALLRACTNLEELELMQEFLKIPSLCLPSSACTRLRTLKGPLGILKEIIPGRPIECLDSRRRYSKLYRRDSLFYKGKIPLKELSFARTMLNNSLGSYPTSDHKTAPPTARFKYEFWNGLAMGRYMLPRDIKEICFEIKVDHSICDLDFTQFLSLLGERYASLRRVSTCLKGPHWNLTQSGQWVKTTG</sequence>
<organism evidence="2 3">
    <name type="scientific">Gymnopilus junonius</name>
    <name type="common">Spectacular rustgill mushroom</name>
    <name type="synonym">Gymnopilus spectabilis subsp. junonius</name>
    <dbReference type="NCBI Taxonomy" id="109634"/>
    <lineage>
        <taxon>Eukaryota</taxon>
        <taxon>Fungi</taxon>
        <taxon>Dikarya</taxon>
        <taxon>Basidiomycota</taxon>
        <taxon>Agaricomycotina</taxon>
        <taxon>Agaricomycetes</taxon>
        <taxon>Agaricomycetidae</taxon>
        <taxon>Agaricales</taxon>
        <taxon>Agaricineae</taxon>
        <taxon>Hymenogastraceae</taxon>
        <taxon>Gymnopilus</taxon>
    </lineage>
</organism>
<dbReference type="EMBL" id="JADNYJ010000186">
    <property type="protein sequence ID" value="KAF8876121.1"/>
    <property type="molecule type" value="Genomic_DNA"/>
</dbReference>
<dbReference type="EMBL" id="JADNYJ010000003">
    <property type="protein sequence ID" value="KAF8912254.1"/>
    <property type="molecule type" value="Genomic_DNA"/>
</dbReference>
<evidence type="ECO:0000313" key="1">
    <source>
        <dbReference type="EMBL" id="KAF8876121.1"/>
    </source>
</evidence>
<reference evidence="2" key="1">
    <citation type="submission" date="2020-11" db="EMBL/GenBank/DDBJ databases">
        <authorList>
            <consortium name="DOE Joint Genome Institute"/>
            <person name="Ahrendt S."/>
            <person name="Riley R."/>
            <person name="Andreopoulos W."/>
            <person name="LaButti K."/>
            <person name="Pangilinan J."/>
            <person name="Ruiz-duenas F.J."/>
            <person name="Barrasa J.M."/>
            <person name="Sanchez-Garcia M."/>
            <person name="Camarero S."/>
            <person name="Miyauchi S."/>
            <person name="Serrano A."/>
            <person name="Linde D."/>
            <person name="Babiker R."/>
            <person name="Drula E."/>
            <person name="Ayuso-Fernandez I."/>
            <person name="Pacheco R."/>
            <person name="Padilla G."/>
            <person name="Ferreira P."/>
            <person name="Barriuso J."/>
            <person name="Kellner H."/>
            <person name="Castanera R."/>
            <person name="Alfaro M."/>
            <person name="Ramirez L."/>
            <person name="Pisabarro A.G."/>
            <person name="Kuo A."/>
            <person name="Tritt A."/>
            <person name="Lipzen A."/>
            <person name="He G."/>
            <person name="Yan M."/>
            <person name="Ng V."/>
            <person name="Cullen D."/>
            <person name="Martin F."/>
            <person name="Rosso M.-N."/>
            <person name="Henrissat B."/>
            <person name="Hibbett D."/>
            <person name="Martinez A.T."/>
            <person name="Grigoriev I.V."/>
        </authorList>
    </citation>
    <scope>NUCLEOTIDE SEQUENCE</scope>
    <source>
        <strain evidence="2">AH 44721</strain>
    </source>
</reference>
<evidence type="ECO:0000313" key="3">
    <source>
        <dbReference type="Proteomes" id="UP000724874"/>
    </source>
</evidence>
<proteinExistence type="predicted"/>
<comment type="caution">
    <text evidence="2">The sequence shown here is derived from an EMBL/GenBank/DDBJ whole genome shotgun (WGS) entry which is preliminary data.</text>
</comment>
<dbReference type="AlphaFoldDB" id="A0A9P5P2D5"/>
<name>A0A9P5P2D5_GYMJU</name>
<accession>A0A9P5P2D5</accession>
<keyword evidence="3" id="KW-1185">Reference proteome</keyword>
<protein>
    <submittedName>
        <fullName evidence="2">Uncharacterized protein</fullName>
    </submittedName>
</protein>
<dbReference type="Proteomes" id="UP000724874">
    <property type="component" value="Unassembled WGS sequence"/>
</dbReference>
<evidence type="ECO:0000313" key="2">
    <source>
        <dbReference type="EMBL" id="KAF8912254.1"/>
    </source>
</evidence>
<gene>
    <name evidence="2" type="ORF">CPB84DRAFT_1761788</name>
    <name evidence="1" type="ORF">CPB84DRAFT_1796008</name>
</gene>